<dbReference type="Proteomes" id="UP000600214">
    <property type="component" value="Unassembled WGS sequence"/>
</dbReference>
<protein>
    <submittedName>
        <fullName evidence="1">Uncharacterized protein</fullName>
    </submittedName>
</protein>
<sequence>MQEFHLRMQLAALRQYLRDRQDSLTQKELDDVLDIIALIQEVLNEDGNGDTD</sequence>
<gene>
    <name evidence="1" type="ORF">GCM10007423_07560</name>
</gene>
<evidence type="ECO:0000313" key="2">
    <source>
        <dbReference type="Proteomes" id="UP000600214"/>
    </source>
</evidence>
<name>A0ABQ1YGM3_9BACT</name>
<comment type="caution">
    <text evidence="1">The sequence shown here is derived from an EMBL/GenBank/DDBJ whole genome shotgun (WGS) entry which is preliminary data.</text>
</comment>
<evidence type="ECO:0000313" key="1">
    <source>
        <dbReference type="EMBL" id="GGH24260.1"/>
    </source>
</evidence>
<proteinExistence type="predicted"/>
<dbReference type="EMBL" id="BMIA01000001">
    <property type="protein sequence ID" value="GGH24260.1"/>
    <property type="molecule type" value="Genomic_DNA"/>
</dbReference>
<keyword evidence="2" id="KW-1185">Reference proteome</keyword>
<reference evidence="2" key="1">
    <citation type="journal article" date="2019" name="Int. J. Syst. Evol. Microbiol.">
        <title>The Global Catalogue of Microorganisms (GCM) 10K type strain sequencing project: providing services to taxonomists for standard genome sequencing and annotation.</title>
        <authorList>
            <consortium name="The Broad Institute Genomics Platform"/>
            <consortium name="The Broad Institute Genome Sequencing Center for Infectious Disease"/>
            <person name="Wu L."/>
            <person name="Ma J."/>
        </authorList>
    </citation>
    <scope>NUCLEOTIDE SEQUENCE [LARGE SCALE GENOMIC DNA]</scope>
    <source>
        <strain evidence="2">CGMCC 1.15288</strain>
    </source>
</reference>
<accession>A0ABQ1YGM3</accession>
<organism evidence="1 2">
    <name type="scientific">Dyadobacter endophyticus</name>
    <dbReference type="NCBI Taxonomy" id="1749036"/>
    <lineage>
        <taxon>Bacteria</taxon>
        <taxon>Pseudomonadati</taxon>
        <taxon>Bacteroidota</taxon>
        <taxon>Cytophagia</taxon>
        <taxon>Cytophagales</taxon>
        <taxon>Spirosomataceae</taxon>
        <taxon>Dyadobacter</taxon>
    </lineage>
</organism>